<dbReference type="Proteomes" id="UP000307943">
    <property type="component" value="Unassembled WGS sequence"/>
</dbReference>
<sequence>MSIRRRQNKLESAENPSLVKQQLSFDALLHSFFLDCKAKNLSPLTLRFYQDSAKQMKEAFQAQQFPFNVYKVTTRDVKNYFIAYLFDQGKSDNTKENEHKETHACEPLPSILFKKRKPLVSPLVVRHQPSWENQWCFLLY</sequence>
<evidence type="ECO:0000313" key="1">
    <source>
        <dbReference type="EMBL" id="TNJ63019.1"/>
    </source>
</evidence>
<accession>A0A5C4T4E1</accession>
<comment type="caution">
    <text evidence="1">The sequence shown here is derived from an EMBL/GenBank/DDBJ whole genome shotgun (WGS) entry which is preliminary data.</text>
</comment>
<gene>
    <name evidence="1" type="ORF">FE784_27435</name>
</gene>
<protein>
    <recommendedName>
        <fullName evidence="3">Core-binding (CB) domain-containing protein</fullName>
    </recommendedName>
</protein>
<dbReference type="RefSeq" id="WP_139605450.1">
    <property type="nucleotide sequence ID" value="NZ_VDCQ01000049.1"/>
</dbReference>
<dbReference type="AlphaFoldDB" id="A0A5C4T4E1"/>
<proteinExistence type="predicted"/>
<evidence type="ECO:0008006" key="3">
    <source>
        <dbReference type="Google" id="ProtNLM"/>
    </source>
</evidence>
<dbReference type="EMBL" id="VDCQ01000049">
    <property type="protein sequence ID" value="TNJ63019.1"/>
    <property type="molecule type" value="Genomic_DNA"/>
</dbReference>
<reference evidence="1 2" key="1">
    <citation type="submission" date="2019-05" db="EMBL/GenBank/DDBJ databases">
        <title>We sequenced the genome of Paenibacillus hemerocallicola KCTC 33185 for further insight into its adaptation and study the phylogeny of Paenibacillus.</title>
        <authorList>
            <person name="Narsing Rao M.P."/>
        </authorList>
    </citation>
    <scope>NUCLEOTIDE SEQUENCE [LARGE SCALE GENOMIC DNA]</scope>
    <source>
        <strain evidence="1 2">KCTC 33185</strain>
    </source>
</reference>
<keyword evidence="2" id="KW-1185">Reference proteome</keyword>
<evidence type="ECO:0000313" key="2">
    <source>
        <dbReference type="Proteomes" id="UP000307943"/>
    </source>
</evidence>
<organism evidence="1 2">
    <name type="scientific">Paenibacillus hemerocallicola</name>
    <dbReference type="NCBI Taxonomy" id="1172614"/>
    <lineage>
        <taxon>Bacteria</taxon>
        <taxon>Bacillati</taxon>
        <taxon>Bacillota</taxon>
        <taxon>Bacilli</taxon>
        <taxon>Bacillales</taxon>
        <taxon>Paenibacillaceae</taxon>
        <taxon>Paenibacillus</taxon>
    </lineage>
</organism>
<name>A0A5C4T4E1_9BACL</name>
<dbReference type="OrthoDB" id="107900at2"/>